<evidence type="ECO:0000313" key="1">
    <source>
        <dbReference type="EMBL" id="MPD01112.1"/>
    </source>
</evidence>
<dbReference type="AlphaFoldDB" id="A0A5B7JT15"/>
<organism evidence="1 2">
    <name type="scientific">Portunus trituberculatus</name>
    <name type="common">Swimming crab</name>
    <name type="synonym">Neptunus trituberculatus</name>
    <dbReference type="NCBI Taxonomy" id="210409"/>
    <lineage>
        <taxon>Eukaryota</taxon>
        <taxon>Metazoa</taxon>
        <taxon>Ecdysozoa</taxon>
        <taxon>Arthropoda</taxon>
        <taxon>Crustacea</taxon>
        <taxon>Multicrustacea</taxon>
        <taxon>Malacostraca</taxon>
        <taxon>Eumalacostraca</taxon>
        <taxon>Eucarida</taxon>
        <taxon>Decapoda</taxon>
        <taxon>Pleocyemata</taxon>
        <taxon>Brachyura</taxon>
        <taxon>Eubrachyura</taxon>
        <taxon>Portunoidea</taxon>
        <taxon>Portunidae</taxon>
        <taxon>Portuninae</taxon>
        <taxon>Portunus</taxon>
    </lineage>
</organism>
<evidence type="ECO:0000313" key="2">
    <source>
        <dbReference type="Proteomes" id="UP000324222"/>
    </source>
</evidence>
<dbReference type="Proteomes" id="UP000324222">
    <property type="component" value="Unassembled WGS sequence"/>
</dbReference>
<protein>
    <submittedName>
        <fullName evidence="1">Uncharacterized protein</fullName>
    </submittedName>
</protein>
<accession>A0A5B7JT15</accession>
<reference evidence="1 2" key="1">
    <citation type="submission" date="2019-05" db="EMBL/GenBank/DDBJ databases">
        <title>Another draft genome of Portunus trituberculatus and its Hox gene families provides insights of decapod evolution.</title>
        <authorList>
            <person name="Jeong J.-H."/>
            <person name="Song I."/>
            <person name="Kim S."/>
            <person name="Choi T."/>
            <person name="Kim D."/>
            <person name="Ryu S."/>
            <person name="Kim W."/>
        </authorList>
    </citation>
    <scope>NUCLEOTIDE SEQUENCE [LARGE SCALE GENOMIC DNA]</scope>
    <source>
        <tissue evidence="1">Muscle</tissue>
    </source>
</reference>
<comment type="caution">
    <text evidence="1">The sequence shown here is derived from an EMBL/GenBank/DDBJ whole genome shotgun (WGS) entry which is preliminary data.</text>
</comment>
<keyword evidence="2" id="KW-1185">Reference proteome</keyword>
<name>A0A5B7JT15_PORTR</name>
<sequence length="36" mass="4563">MIRDLAQRRRFRPYLKIWKREESLKAQQLHGCPQYF</sequence>
<dbReference type="EMBL" id="VSRR010125788">
    <property type="protein sequence ID" value="MPD01112.1"/>
    <property type="molecule type" value="Genomic_DNA"/>
</dbReference>
<proteinExistence type="predicted"/>
<gene>
    <name evidence="1" type="ORF">E2C01_096625</name>
</gene>